<organism evidence="2 3">
    <name type="scientific">Mucilaginibacter dorajii</name>
    <dbReference type="NCBI Taxonomy" id="692994"/>
    <lineage>
        <taxon>Bacteria</taxon>
        <taxon>Pseudomonadati</taxon>
        <taxon>Bacteroidota</taxon>
        <taxon>Sphingobacteriia</taxon>
        <taxon>Sphingobacteriales</taxon>
        <taxon>Sphingobacteriaceae</taxon>
        <taxon>Mucilaginibacter</taxon>
    </lineage>
</organism>
<reference evidence="3" key="1">
    <citation type="journal article" date="2019" name="Int. J. Syst. Evol. Microbiol.">
        <title>The Global Catalogue of Microorganisms (GCM) 10K type strain sequencing project: providing services to taxonomists for standard genome sequencing and annotation.</title>
        <authorList>
            <consortium name="The Broad Institute Genomics Platform"/>
            <consortium name="The Broad Institute Genome Sequencing Center for Infectious Disease"/>
            <person name="Wu L."/>
            <person name="Ma J."/>
        </authorList>
    </citation>
    <scope>NUCLEOTIDE SEQUENCE [LARGE SCALE GENOMIC DNA]</scope>
    <source>
        <strain evidence="3">JCM 16601</strain>
    </source>
</reference>
<dbReference type="InterPro" id="IPR026341">
    <property type="entry name" value="T9SS_type_B"/>
</dbReference>
<accession>A0ABP7P3K5</accession>
<evidence type="ECO:0000259" key="1">
    <source>
        <dbReference type="Pfam" id="PF01345"/>
    </source>
</evidence>
<gene>
    <name evidence="2" type="ORF">GCM10022210_03200</name>
</gene>
<feature type="domain" description="DUF11" evidence="1">
    <location>
        <begin position="504"/>
        <end position="624"/>
    </location>
</feature>
<dbReference type="EMBL" id="BAAAZC010000004">
    <property type="protein sequence ID" value="GAA3959112.1"/>
    <property type="molecule type" value="Genomic_DNA"/>
</dbReference>
<proteinExistence type="predicted"/>
<dbReference type="Proteomes" id="UP001500742">
    <property type="component" value="Unassembled WGS sequence"/>
</dbReference>
<dbReference type="NCBIfam" id="TIGR04131">
    <property type="entry name" value="Bac_Flav_CTERM"/>
    <property type="match status" value="1"/>
</dbReference>
<comment type="caution">
    <text evidence="2">The sequence shown here is derived from an EMBL/GenBank/DDBJ whole genome shotgun (WGS) entry which is preliminary data.</text>
</comment>
<dbReference type="Pfam" id="PF01345">
    <property type="entry name" value="DUF11"/>
    <property type="match status" value="1"/>
</dbReference>
<name>A0ABP7P3K5_9SPHI</name>
<keyword evidence="3" id="KW-1185">Reference proteome</keyword>
<dbReference type="Gene3D" id="2.60.40.290">
    <property type="match status" value="1"/>
</dbReference>
<dbReference type="InterPro" id="IPR012291">
    <property type="entry name" value="CBM2_carb-bd_dom_sf"/>
</dbReference>
<evidence type="ECO:0000313" key="3">
    <source>
        <dbReference type="Proteomes" id="UP001500742"/>
    </source>
</evidence>
<protein>
    <recommendedName>
        <fullName evidence="1">DUF11 domain-containing protein</fullName>
    </recommendedName>
</protein>
<sequence>MAFVVMLINVINTNNLLAEGSKELNSNGGNRAYLFSSSTLNNASFPFPTLGTMKVYVKAGERIYVGSSAQGISTGTINLRAPDGNTYTSGTDALVGLIQNRAQEQAGPLPNAGGYTPFIKTVQPGQEGVWEIDFIAGNLGSDLNGNPPTVAANANWTQPAAEYITAFDVSVRNAANTGFVNGRVYTQVFSGILGTFNVGFNAIFHILTKDGYQYILNNNGQAGNGFTFFVNNKGFRGDDGKASYKSINGLSPNINVQDPRAPDTETDVTQKIFFNTPAADLPATANTPGAATTWLLQAPVVPVISNVTFTGAEGTPGMAGTSPLGGNFNFNITGNGTYVITLDINHNGLYTDAIDRKLTGQANAGNNQVFWDGLDGNGNKVPATNSTFQAGITIATTAGEVHFPFFDVERNVNGLLLTRTNGTYAPDDSLYWDDSPITVVGTPSNPVKNLTGLSSAINGHKWGSTTTNPLNDADFGNNKCIDTWSYIKSKPVISSVSFVTREADLSVESITASDACSGQIAVYKVVVKNSGPDDVSGGQFSFDFPATLTDVAVTSASITGISASSGGAVTANAYHANIDIANGAVRTFTITGNIAATANGDLAVSAGMLRPADVTDPDATNPDAAIPTDAANECDALPSGVGCNNIKTNIIHVTLAPNAGPDQTIFQYAQATMAGTGIGTWTQLAADVAKATITNITSPTTTIAGLDQLGLYHFLYTNINGCADTVVLKVISTDLAIPNIITPNNDGKNDVFKIVGLESYPGSQLLIFNRWGNEVYRADNYKNDWNGSGLAEATYFYILNRKEHTGEVTSLKGWVFLKLSK</sequence>
<evidence type="ECO:0000313" key="2">
    <source>
        <dbReference type="EMBL" id="GAA3959112.1"/>
    </source>
</evidence>
<dbReference type="InterPro" id="IPR001434">
    <property type="entry name" value="OmcB-like_DUF11"/>
</dbReference>
<dbReference type="Pfam" id="PF13585">
    <property type="entry name" value="CHU_C"/>
    <property type="match status" value="1"/>
</dbReference>